<sequence>MKQEIFCVLTARTMTVRFQPLWKRCRNTCITPRGTGRTGAVIPLSP</sequence>
<dbReference type="EMBL" id="BK015561">
    <property type="protein sequence ID" value="DAE12968.1"/>
    <property type="molecule type" value="Genomic_DNA"/>
</dbReference>
<reference evidence="1" key="1">
    <citation type="journal article" date="2021" name="Proc. Natl. Acad. Sci. U.S.A.">
        <title>A Catalog of Tens of Thousands of Viruses from Human Metagenomes Reveals Hidden Associations with Chronic Diseases.</title>
        <authorList>
            <person name="Tisza M.J."/>
            <person name="Buck C.B."/>
        </authorList>
    </citation>
    <scope>NUCLEOTIDE SEQUENCE</scope>
    <source>
        <strain evidence="1">Ct2DO6</strain>
    </source>
</reference>
<name>A0A8S5Q1W1_9CAUD</name>
<evidence type="ECO:0000313" key="1">
    <source>
        <dbReference type="EMBL" id="DAE12968.1"/>
    </source>
</evidence>
<proteinExistence type="predicted"/>
<protein>
    <submittedName>
        <fullName evidence="1">Uncharacterized protein</fullName>
    </submittedName>
</protein>
<organism evidence="1">
    <name type="scientific">Myoviridae sp. ct2DO6</name>
    <dbReference type="NCBI Taxonomy" id="2825020"/>
    <lineage>
        <taxon>Viruses</taxon>
        <taxon>Duplodnaviria</taxon>
        <taxon>Heunggongvirae</taxon>
        <taxon>Uroviricota</taxon>
        <taxon>Caudoviricetes</taxon>
    </lineage>
</organism>
<accession>A0A8S5Q1W1</accession>